<dbReference type="PANTHER" id="PTHR46825:SF9">
    <property type="entry name" value="BETA-LACTAMASE-RELATED DOMAIN-CONTAINING PROTEIN"/>
    <property type="match status" value="1"/>
</dbReference>
<dbReference type="InterPro" id="IPR001466">
    <property type="entry name" value="Beta-lactam-related"/>
</dbReference>
<dbReference type="Proteomes" id="UP000002168">
    <property type="component" value="Chromosome"/>
</dbReference>
<dbReference type="KEGG" id="swd:Swoo_0904"/>
<dbReference type="PANTHER" id="PTHR46825">
    <property type="entry name" value="D-ALANYL-D-ALANINE-CARBOXYPEPTIDASE/ENDOPEPTIDASE AMPH"/>
    <property type="match status" value="1"/>
</dbReference>
<organism evidence="2 3">
    <name type="scientific">Shewanella woodyi (strain ATCC 51908 / MS32)</name>
    <dbReference type="NCBI Taxonomy" id="392500"/>
    <lineage>
        <taxon>Bacteria</taxon>
        <taxon>Pseudomonadati</taxon>
        <taxon>Pseudomonadota</taxon>
        <taxon>Gammaproteobacteria</taxon>
        <taxon>Alteromonadales</taxon>
        <taxon>Shewanellaceae</taxon>
        <taxon>Shewanella</taxon>
    </lineage>
</organism>
<sequence length="374" mass="41930" precursor="true">MNTIKLTVLSMILTFCINHHVFAHVENADKRKKLNPTVTQKVDYQSLIESMITDSPQPFSGTVLLMQKGKKLVSLSKGDGITQDSSFVLASLSKQITATLIMQAVESGRLTLDSHLNQYLSNDDEPKHSLDNKLPLSQGYHEGITIAQLLTHTSGINTQGKPNLFEPGTRFQYSNLGYTLLGQVLEKVNKLSFSEQISQFNKKYKLSGLDAKTGSIDNIRQHLPTLSLGLTETAKGLSQSDLTINTSLIPAGGIISTTRAFSDFQQKLHSGQLISPKSYQLMTTPHTEITFLWPNMHYGYGLRLNFDDNLTEYSHTGYLSGYMSMTLYYPQYNLSLVMLENLSLNLNYLDRVFELHNQIRAAIRQSLINRNSKV</sequence>
<dbReference type="AlphaFoldDB" id="B1KFN2"/>
<name>B1KFN2_SHEWM</name>
<dbReference type="STRING" id="392500.Swoo_0904"/>
<evidence type="ECO:0000313" key="3">
    <source>
        <dbReference type="Proteomes" id="UP000002168"/>
    </source>
</evidence>
<gene>
    <name evidence="2" type="ordered locus">Swoo_0904</name>
</gene>
<dbReference type="SUPFAM" id="SSF56601">
    <property type="entry name" value="beta-lactamase/transpeptidase-like"/>
    <property type="match status" value="1"/>
</dbReference>
<proteinExistence type="predicted"/>
<dbReference type="eggNOG" id="COG1680">
    <property type="taxonomic scope" value="Bacteria"/>
</dbReference>
<dbReference type="RefSeq" id="WP_012323545.1">
    <property type="nucleotide sequence ID" value="NC_010506.1"/>
</dbReference>
<keyword evidence="3" id="KW-1185">Reference proteome</keyword>
<protein>
    <submittedName>
        <fullName evidence="2">Beta-lactamase</fullName>
    </submittedName>
</protein>
<dbReference type="InterPro" id="IPR050491">
    <property type="entry name" value="AmpC-like"/>
</dbReference>
<evidence type="ECO:0000313" key="2">
    <source>
        <dbReference type="EMBL" id="ACA85198.1"/>
    </source>
</evidence>
<dbReference type="EMBL" id="CP000961">
    <property type="protein sequence ID" value="ACA85198.1"/>
    <property type="molecule type" value="Genomic_DNA"/>
</dbReference>
<accession>B1KFN2</accession>
<dbReference type="Gene3D" id="3.40.710.10">
    <property type="entry name" value="DD-peptidase/beta-lactamase superfamily"/>
    <property type="match status" value="1"/>
</dbReference>
<dbReference type="InterPro" id="IPR012338">
    <property type="entry name" value="Beta-lactam/transpept-like"/>
</dbReference>
<dbReference type="HOGENOM" id="CLU_020027_0_5_6"/>
<evidence type="ECO:0000259" key="1">
    <source>
        <dbReference type="Pfam" id="PF00144"/>
    </source>
</evidence>
<feature type="domain" description="Beta-lactamase-related" evidence="1">
    <location>
        <begin position="62"/>
        <end position="342"/>
    </location>
</feature>
<dbReference type="Pfam" id="PF00144">
    <property type="entry name" value="Beta-lactamase"/>
    <property type="match status" value="1"/>
</dbReference>
<reference evidence="2 3" key="1">
    <citation type="submission" date="2008-02" db="EMBL/GenBank/DDBJ databases">
        <title>Complete sequence of Shewanella woodyi ATCC 51908.</title>
        <authorList>
            <consortium name="US DOE Joint Genome Institute"/>
            <person name="Copeland A."/>
            <person name="Lucas S."/>
            <person name="Lapidus A."/>
            <person name="Glavina del Rio T."/>
            <person name="Dalin E."/>
            <person name="Tice H."/>
            <person name="Bruce D."/>
            <person name="Goodwin L."/>
            <person name="Pitluck S."/>
            <person name="Sims D."/>
            <person name="Brettin T."/>
            <person name="Detter J.C."/>
            <person name="Han C."/>
            <person name="Kuske C.R."/>
            <person name="Schmutz J."/>
            <person name="Larimer F."/>
            <person name="Land M."/>
            <person name="Hauser L."/>
            <person name="Kyrpides N."/>
            <person name="Lykidis A."/>
            <person name="Zhao J.-S."/>
            <person name="Richardson P."/>
        </authorList>
    </citation>
    <scope>NUCLEOTIDE SEQUENCE [LARGE SCALE GENOMIC DNA]</scope>
    <source>
        <strain evidence="3">ATCC 51908 / MS32</strain>
    </source>
</reference>